<keyword evidence="6 8" id="KW-0472">Membrane</keyword>
<evidence type="ECO:0000259" key="10">
    <source>
        <dbReference type="PROSITE" id="PS51371"/>
    </source>
</evidence>
<dbReference type="InterPro" id="IPR044751">
    <property type="entry name" value="Ion_transp-like_CBS"/>
</dbReference>
<dbReference type="InterPro" id="IPR046342">
    <property type="entry name" value="CBS_dom_sf"/>
</dbReference>
<dbReference type="PROSITE" id="PS51846">
    <property type="entry name" value="CNNM"/>
    <property type="match status" value="1"/>
</dbReference>
<evidence type="ECO:0000313" key="13">
    <source>
        <dbReference type="Proteomes" id="UP000051012"/>
    </source>
</evidence>
<dbReference type="SMART" id="SM01091">
    <property type="entry name" value="CorC_HlyC"/>
    <property type="match status" value="1"/>
</dbReference>
<proteinExistence type="predicted"/>
<keyword evidence="4 8" id="KW-1133">Transmembrane helix</keyword>
<evidence type="ECO:0000256" key="2">
    <source>
        <dbReference type="ARBA" id="ARBA00022692"/>
    </source>
</evidence>
<comment type="caution">
    <text evidence="12">The sequence shown here is derived from an EMBL/GenBank/DDBJ whole genome shotgun (WGS) entry which is preliminary data.</text>
</comment>
<feature type="domain" description="CNNM transmembrane" evidence="11">
    <location>
        <begin position="1"/>
        <end position="186"/>
    </location>
</feature>
<gene>
    <name evidence="12" type="ORF">AMJ52_02875</name>
</gene>
<evidence type="ECO:0000256" key="6">
    <source>
        <dbReference type="ARBA" id="ARBA00023136"/>
    </source>
</evidence>
<dbReference type="FunFam" id="3.10.580.10:FF:000002">
    <property type="entry name" value="Magnesium/cobalt efflux protein CorC"/>
    <property type="match status" value="1"/>
</dbReference>
<dbReference type="Gene3D" id="3.10.580.10">
    <property type="entry name" value="CBS-domain"/>
    <property type="match status" value="1"/>
</dbReference>
<accession>A0A0S7YI54</accession>
<keyword evidence="2 8" id="KW-0812">Transmembrane</keyword>
<sequence>MIIYILLLFTFLVLSSFFSGMEAAIFSISRFRIKTLISENRQGSVMLEKIKKKSGKTLASILLANLLVNIGASSIGAIILIRIITQYQFSPTLSFIIEFIIMTSLLLIIGEITPKTIAISNAEFFALKFGSTINYLTNIFNPISSLMEIITHKIIPYKKGHETISDKEIKLMLSEAKKFKVLDEGEERFGYRILKFGKMKVNQIMTPRQKVVGVDIDADTEEAKKIVSSSKHSRICVFDKKGNVAGILYAKDLFIRQIVKKQSTIVSVGTLMREPYVVPETKNIDNLLGEFRKNGIHISVVVDEFGNFSGIVTLEDILESLFGEIIDEYDEHDDLPYEKISLDTYLFEGDISIGELSRLLNIEPFAEEGARLSGFILNYLDRIPKEHEKFNFGNLEVTVEEMHDRIIERVLIKKVI</sequence>
<dbReference type="CDD" id="cd04590">
    <property type="entry name" value="CBS_pair_CorC_HlyC_assoc"/>
    <property type="match status" value="1"/>
</dbReference>
<dbReference type="SMART" id="SM00116">
    <property type="entry name" value="CBS"/>
    <property type="match status" value="2"/>
</dbReference>
<evidence type="ECO:0000256" key="4">
    <source>
        <dbReference type="ARBA" id="ARBA00022989"/>
    </source>
</evidence>
<dbReference type="InterPro" id="IPR005170">
    <property type="entry name" value="Transptr-assoc_dom"/>
</dbReference>
<dbReference type="SUPFAM" id="SSF56176">
    <property type="entry name" value="FAD-binding/transporter-associated domain-like"/>
    <property type="match status" value="1"/>
</dbReference>
<comment type="subcellular location">
    <subcellularLocation>
        <location evidence="1">Membrane</location>
        <topology evidence="1">Multi-pass membrane protein</topology>
    </subcellularLocation>
</comment>
<keyword evidence="3" id="KW-0677">Repeat</keyword>
<dbReference type="SUPFAM" id="SSF54631">
    <property type="entry name" value="CBS-domain pair"/>
    <property type="match status" value="1"/>
</dbReference>
<dbReference type="EMBL" id="LJNI01000025">
    <property type="protein sequence ID" value="KPJ73852.1"/>
    <property type="molecule type" value="Genomic_DNA"/>
</dbReference>
<evidence type="ECO:0000256" key="3">
    <source>
        <dbReference type="ARBA" id="ARBA00022737"/>
    </source>
</evidence>
<dbReference type="InterPro" id="IPR016169">
    <property type="entry name" value="FAD-bd_PCMH_sub2"/>
</dbReference>
<evidence type="ECO:0000256" key="5">
    <source>
        <dbReference type="ARBA" id="ARBA00023122"/>
    </source>
</evidence>
<dbReference type="PANTHER" id="PTHR22777">
    <property type="entry name" value="HEMOLYSIN-RELATED"/>
    <property type="match status" value="1"/>
</dbReference>
<evidence type="ECO:0000256" key="7">
    <source>
        <dbReference type="PROSITE-ProRule" id="PRU00703"/>
    </source>
</evidence>
<reference evidence="12 13" key="1">
    <citation type="journal article" date="2015" name="Microbiome">
        <title>Genomic resolution of linkages in carbon, nitrogen, and sulfur cycling among widespread estuary sediment bacteria.</title>
        <authorList>
            <person name="Baker B.J."/>
            <person name="Lazar C.S."/>
            <person name="Teske A.P."/>
            <person name="Dick G.J."/>
        </authorList>
    </citation>
    <scope>NUCLEOTIDE SEQUENCE [LARGE SCALE GENOMIC DNA]</scope>
    <source>
        <strain evidence="12">DG_78</strain>
    </source>
</reference>
<dbReference type="PROSITE" id="PS51371">
    <property type="entry name" value="CBS"/>
    <property type="match status" value="2"/>
</dbReference>
<dbReference type="AlphaFoldDB" id="A0A0S7YI54"/>
<evidence type="ECO:0000256" key="8">
    <source>
        <dbReference type="PROSITE-ProRule" id="PRU01193"/>
    </source>
</evidence>
<dbReference type="Pfam" id="PF00571">
    <property type="entry name" value="CBS"/>
    <property type="match status" value="2"/>
</dbReference>
<name>A0A0S7YI54_UNCT6</name>
<evidence type="ECO:0008006" key="14">
    <source>
        <dbReference type="Google" id="ProtNLM"/>
    </source>
</evidence>
<evidence type="ECO:0000256" key="1">
    <source>
        <dbReference type="ARBA" id="ARBA00004141"/>
    </source>
</evidence>
<evidence type="ECO:0000313" key="12">
    <source>
        <dbReference type="EMBL" id="KPJ73852.1"/>
    </source>
</evidence>
<dbReference type="InterPro" id="IPR002550">
    <property type="entry name" value="CNNM"/>
</dbReference>
<feature type="transmembrane region" description="Helical" evidence="9">
    <location>
        <begin position="93"/>
        <end position="110"/>
    </location>
</feature>
<evidence type="ECO:0000259" key="11">
    <source>
        <dbReference type="PROSITE" id="PS51846"/>
    </source>
</evidence>
<dbReference type="Gene3D" id="3.30.465.10">
    <property type="match status" value="1"/>
</dbReference>
<evidence type="ECO:0000256" key="9">
    <source>
        <dbReference type="SAM" id="Phobius"/>
    </source>
</evidence>
<feature type="domain" description="CBS" evidence="10">
    <location>
        <begin position="205"/>
        <end position="264"/>
    </location>
</feature>
<protein>
    <recommendedName>
        <fullName evidence="14">Hemolysin</fullName>
    </recommendedName>
</protein>
<organism evidence="12 13">
    <name type="scientific">candidate division TA06 bacterium DG_78</name>
    <dbReference type="NCBI Taxonomy" id="1703772"/>
    <lineage>
        <taxon>Bacteria</taxon>
        <taxon>Bacteria division TA06</taxon>
    </lineage>
</organism>
<dbReference type="GO" id="GO:0005886">
    <property type="term" value="C:plasma membrane"/>
    <property type="evidence" value="ECO:0007669"/>
    <property type="project" value="TreeGrafter"/>
</dbReference>
<dbReference type="Pfam" id="PF03471">
    <property type="entry name" value="CorC_HlyC"/>
    <property type="match status" value="1"/>
</dbReference>
<dbReference type="Pfam" id="PF01595">
    <property type="entry name" value="CNNM"/>
    <property type="match status" value="1"/>
</dbReference>
<feature type="transmembrane region" description="Helical" evidence="9">
    <location>
        <begin position="58"/>
        <end position="81"/>
    </location>
</feature>
<dbReference type="InterPro" id="IPR036318">
    <property type="entry name" value="FAD-bd_PCMH-like_sf"/>
</dbReference>
<dbReference type="InterPro" id="IPR000644">
    <property type="entry name" value="CBS_dom"/>
</dbReference>
<dbReference type="PANTHER" id="PTHR22777:SF17">
    <property type="entry name" value="UPF0053 PROTEIN SLL0260"/>
    <property type="match status" value="1"/>
</dbReference>
<dbReference type="Proteomes" id="UP000051012">
    <property type="component" value="Unassembled WGS sequence"/>
</dbReference>
<feature type="domain" description="CBS" evidence="10">
    <location>
        <begin position="271"/>
        <end position="328"/>
    </location>
</feature>
<keyword evidence="5 7" id="KW-0129">CBS domain</keyword>
<dbReference type="GO" id="GO:0050660">
    <property type="term" value="F:flavin adenine dinucleotide binding"/>
    <property type="evidence" value="ECO:0007669"/>
    <property type="project" value="InterPro"/>
</dbReference>